<dbReference type="EMBL" id="QCZH01000005">
    <property type="protein sequence ID" value="PWA09922.1"/>
    <property type="molecule type" value="Genomic_DNA"/>
</dbReference>
<evidence type="ECO:0000313" key="2">
    <source>
        <dbReference type="EMBL" id="PWA09922.1"/>
    </source>
</evidence>
<feature type="region of interest" description="Disordered" evidence="1">
    <location>
        <begin position="48"/>
        <end position="70"/>
    </location>
</feature>
<feature type="compositionally biased region" description="Basic and acidic residues" evidence="1">
    <location>
        <begin position="51"/>
        <end position="63"/>
    </location>
</feature>
<name>A0A2U1JXQ2_9FLAO</name>
<evidence type="ECO:0000256" key="1">
    <source>
        <dbReference type="SAM" id="MobiDB-lite"/>
    </source>
</evidence>
<evidence type="ECO:0000313" key="3">
    <source>
        <dbReference type="Proteomes" id="UP000245618"/>
    </source>
</evidence>
<accession>A0A2U1JXQ2</accession>
<proteinExistence type="predicted"/>
<dbReference type="AlphaFoldDB" id="A0A2U1JXQ2"/>
<keyword evidence="3" id="KW-1185">Reference proteome</keyword>
<organism evidence="2 3">
    <name type="scientific">Flavobacterium laiguense</name>
    <dbReference type="NCBI Taxonomy" id="2169409"/>
    <lineage>
        <taxon>Bacteria</taxon>
        <taxon>Pseudomonadati</taxon>
        <taxon>Bacteroidota</taxon>
        <taxon>Flavobacteriia</taxon>
        <taxon>Flavobacteriales</taxon>
        <taxon>Flavobacteriaceae</taxon>
        <taxon>Flavobacterium</taxon>
    </lineage>
</organism>
<gene>
    <name evidence="2" type="ORF">DB891_07055</name>
</gene>
<reference evidence="2 3" key="1">
    <citation type="submission" date="2018-04" db="EMBL/GenBank/DDBJ databases">
        <title>Flavobacterium sp. nov., isolated from glacier ice.</title>
        <authorList>
            <person name="Liu Q."/>
            <person name="Xin Y.-H."/>
        </authorList>
    </citation>
    <scope>NUCLEOTIDE SEQUENCE [LARGE SCALE GENOMIC DNA]</scope>
    <source>
        <strain evidence="2 3">LB2P30</strain>
    </source>
</reference>
<comment type="caution">
    <text evidence="2">The sequence shown here is derived from an EMBL/GenBank/DDBJ whole genome shotgun (WGS) entry which is preliminary data.</text>
</comment>
<sequence length="70" mass="8185">MFLYLETFSYFIFYFPSLTDNSQPVTENSQPKTDNRKLITANCQLTTSHSQTEHHLPKFDRAAKSKRISI</sequence>
<protein>
    <submittedName>
        <fullName evidence="2">Uncharacterized protein</fullName>
    </submittedName>
</protein>
<dbReference type="Proteomes" id="UP000245618">
    <property type="component" value="Unassembled WGS sequence"/>
</dbReference>